<organism evidence="6 7">
    <name type="scientific">Phenylobacterium hankyongense</name>
    <dbReference type="NCBI Taxonomy" id="1813876"/>
    <lineage>
        <taxon>Bacteria</taxon>
        <taxon>Pseudomonadati</taxon>
        <taxon>Pseudomonadota</taxon>
        <taxon>Alphaproteobacteria</taxon>
        <taxon>Caulobacterales</taxon>
        <taxon>Caulobacteraceae</taxon>
        <taxon>Phenylobacterium</taxon>
    </lineage>
</organism>
<proteinExistence type="inferred from homology"/>
<gene>
    <name evidence="6" type="ORF">DJ021_08835</name>
</gene>
<dbReference type="EMBL" id="QFYP01000001">
    <property type="protein sequence ID" value="RAK59901.1"/>
    <property type="molecule type" value="Genomic_DNA"/>
</dbReference>
<evidence type="ECO:0000256" key="2">
    <source>
        <dbReference type="ARBA" id="ARBA00009840"/>
    </source>
</evidence>
<dbReference type="Proteomes" id="UP000249842">
    <property type="component" value="Unassembled WGS sequence"/>
</dbReference>
<dbReference type="GO" id="GO:0006310">
    <property type="term" value="P:DNA recombination"/>
    <property type="evidence" value="ECO:0007669"/>
    <property type="project" value="UniProtKB-KW"/>
</dbReference>
<keyword evidence="5" id="KW-0233">DNA recombination</keyword>
<name>A0A328B0E3_9CAUL</name>
<dbReference type="PANTHER" id="PTHR30563:SF0">
    <property type="entry name" value="DNA RECOMBINATION PROTEIN RMUC"/>
    <property type="match status" value="1"/>
</dbReference>
<dbReference type="Pfam" id="PF02646">
    <property type="entry name" value="RmuC"/>
    <property type="match status" value="1"/>
</dbReference>
<dbReference type="InterPro" id="IPR003798">
    <property type="entry name" value="DNA_recombination_RmuC"/>
</dbReference>
<keyword evidence="7" id="KW-1185">Reference proteome</keyword>
<sequence>MNAPILAALAAALVAIVALAWGFLERRRAAAADAKAWDLSERANSAEARVRMLEDQSGVQAELVKAQVAQSATSVAQAILKQNEEALHNRDQLAQARLEAQLKPVAETLQKFQEQVAAVEKIRVEETGGLKEQIAQLLVASTATQDEARKLSAALRRGAGVQGRWGEQTLRNVLEAAGLTHRYDFQEQTSTDTEEGRRRPDVTVRLPGGGLFVIDAKCSLNAFLDLQDATDDVTREACGVRHVQSVRGHIQGLSAKAYWDQFDASPDFVAMFVPGDSILAAALDRAPDLMTEAMDKRVVIVTPTTLFALCKAVVYGWRVEEQAANAQKIADLGRELYKRIAVMGSHAAAVGKSLETAVGRYNQFVGSLETQVLTQARRFEDLKVDHQVREVPQLEPIDTAVRPLAKLAAADAPQVRLVAGGDEA</sequence>
<dbReference type="OrthoDB" id="370725at2"/>
<dbReference type="PANTHER" id="PTHR30563">
    <property type="entry name" value="DNA RECOMBINATION PROTEIN RMUC"/>
    <property type="match status" value="1"/>
</dbReference>
<evidence type="ECO:0000256" key="3">
    <source>
        <dbReference type="ARBA" id="ARBA00021840"/>
    </source>
</evidence>
<comment type="caution">
    <text evidence="6">The sequence shown here is derived from an EMBL/GenBank/DDBJ whole genome shotgun (WGS) entry which is preliminary data.</text>
</comment>
<evidence type="ECO:0000256" key="1">
    <source>
        <dbReference type="ARBA" id="ARBA00003416"/>
    </source>
</evidence>
<accession>A0A328B0E3</accession>
<evidence type="ECO:0000313" key="7">
    <source>
        <dbReference type="Proteomes" id="UP000249842"/>
    </source>
</evidence>
<dbReference type="AlphaFoldDB" id="A0A328B0E3"/>
<comment type="function">
    <text evidence="1">Involved in DNA recombination.</text>
</comment>
<evidence type="ECO:0000256" key="4">
    <source>
        <dbReference type="ARBA" id="ARBA00023054"/>
    </source>
</evidence>
<evidence type="ECO:0000313" key="6">
    <source>
        <dbReference type="EMBL" id="RAK59901.1"/>
    </source>
</evidence>
<dbReference type="RefSeq" id="WP_111457194.1">
    <property type="nucleotide sequence ID" value="NZ_QFYP01000001.1"/>
</dbReference>
<comment type="similarity">
    <text evidence="2">Belongs to the RmuC family.</text>
</comment>
<protein>
    <recommendedName>
        <fullName evidence="3">DNA recombination protein RmuC homolog</fullName>
    </recommendedName>
</protein>
<reference evidence="7" key="1">
    <citation type="submission" date="2018-05" db="EMBL/GenBank/DDBJ databases">
        <authorList>
            <person name="Li X."/>
        </authorList>
    </citation>
    <scope>NUCLEOTIDE SEQUENCE [LARGE SCALE GENOMIC DNA]</scope>
    <source>
        <strain evidence="7">HKS-05</strain>
    </source>
</reference>
<evidence type="ECO:0000256" key="5">
    <source>
        <dbReference type="ARBA" id="ARBA00023172"/>
    </source>
</evidence>
<keyword evidence="4" id="KW-0175">Coiled coil</keyword>